<keyword evidence="5" id="KW-1185">Reference proteome</keyword>
<name>A0AAX4PMG2_9CHLO</name>
<dbReference type="AlphaFoldDB" id="A0AAX4PMG2"/>
<accession>A0AAX4PMG2</accession>
<reference evidence="4 5" key="1">
    <citation type="submission" date="2024-03" db="EMBL/GenBank/DDBJ databases">
        <title>Complete genome sequence of the green alga Chloropicon roscoffensis RCC1871.</title>
        <authorList>
            <person name="Lemieux C."/>
            <person name="Pombert J.-F."/>
            <person name="Otis C."/>
            <person name="Turmel M."/>
        </authorList>
    </citation>
    <scope>NUCLEOTIDE SEQUENCE [LARGE SCALE GENOMIC DNA]</scope>
    <source>
        <strain evidence="4 5">RCC1871</strain>
    </source>
</reference>
<sequence length="200" mass="22246">MESTTRPLYGGMVELLVPQSMTDVSDHRPVPDHQEVFSDGLTDQSLIVEVVELANEVREKGKREAALWHFKDLARANEATEATVSYVDTAFREHMLSALTPESSVTLLHGIQRVAKHRDDVSAANEVLICLCEATLPEHDTEILVTMNTPLRVSEGSSQFGQIRAPLTEEERERRAAQAVEDFKKIASSLKVADYRLFGG</sequence>
<evidence type="ECO:0000313" key="4">
    <source>
        <dbReference type="EMBL" id="WZN67081.1"/>
    </source>
</evidence>
<evidence type="ECO:0000256" key="2">
    <source>
        <dbReference type="ARBA" id="ARBA00022448"/>
    </source>
</evidence>
<dbReference type="InterPro" id="IPR016123">
    <property type="entry name" value="Mog1/PsbP_a/b/a-sand"/>
</dbReference>
<dbReference type="EMBL" id="CP151518">
    <property type="protein sequence ID" value="WZN67081.1"/>
    <property type="molecule type" value="Genomic_DNA"/>
</dbReference>
<keyword evidence="2" id="KW-0813">Transport</keyword>
<dbReference type="PANTHER" id="PTHR15837">
    <property type="entry name" value="RAN GUANINE NUCLEOTIDE RELEASE FACTOR"/>
    <property type="match status" value="1"/>
</dbReference>
<dbReference type="SUPFAM" id="SSF55724">
    <property type="entry name" value="Mog1p/PsbP-like"/>
    <property type="match status" value="1"/>
</dbReference>
<dbReference type="Pfam" id="PF04603">
    <property type="entry name" value="Mog1"/>
    <property type="match status" value="1"/>
</dbReference>
<dbReference type="InterPro" id="IPR007681">
    <property type="entry name" value="Mog1"/>
</dbReference>
<evidence type="ECO:0000256" key="1">
    <source>
        <dbReference type="ARBA" id="ARBA00010307"/>
    </source>
</evidence>
<dbReference type="GO" id="GO:0005085">
    <property type="term" value="F:guanyl-nucleotide exchange factor activity"/>
    <property type="evidence" value="ECO:0007669"/>
    <property type="project" value="TreeGrafter"/>
</dbReference>
<dbReference type="Gene3D" id="3.40.1000.10">
    <property type="entry name" value="Mog1/PsbP, alpha/beta/alpha sandwich"/>
    <property type="match status" value="1"/>
</dbReference>
<evidence type="ECO:0000256" key="3">
    <source>
        <dbReference type="ARBA" id="ARBA00022927"/>
    </source>
</evidence>
<dbReference type="GO" id="GO:0005634">
    <property type="term" value="C:nucleus"/>
    <property type="evidence" value="ECO:0007669"/>
    <property type="project" value="TreeGrafter"/>
</dbReference>
<evidence type="ECO:0000313" key="5">
    <source>
        <dbReference type="Proteomes" id="UP001472866"/>
    </source>
</evidence>
<dbReference type="Proteomes" id="UP001472866">
    <property type="component" value="Chromosome 18"/>
</dbReference>
<gene>
    <name evidence="4" type="ORF">HKI87_18g86530</name>
</gene>
<dbReference type="GO" id="GO:0006606">
    <property type="term" value="P:protein import into nucleus"/>
    <property type="evidence" value="ECO:0007669"/>
    <property type="project" value="TreeGrafter"/>
</dbReference>
<proteinExistence type="inferred from homology"/>
<protein>
    <submittedName>
        <fullName evidence="4">Mog1-like ran guanine nucleotide release factor</fullName>
    </submittedName>
</protein>
<comment type="similarity">
    <text evidence="1">Belongs to the MOG1 family.</text>
</comment>
<keyword evidence="3" id="KW-0653">Protein transport</keyword>
<dbReference type="GO" id="GO:0031267">
    <property type="term" value="F:small GTPase binding"/>
    <property type="evidence" value="ECO:0007669"/>
    <property type="project" value="TreeGrafter"/>
</dbReference>
<dbReference type="PANTHER" id="PTHR15837:SF0">
    <property type="entry name" value="RAN GUANINE NUCLEOTIDE RELEASE FACTOR"/>
    <property type="match status" value="1"/>
</dbReference>
<organism evidence="4 5">
    <name type="scientific">Chloropicon roscoffensis</name>
    <dbReference type="NCBI Taxonomy" id="1461544"/>
    <lineage>
        <taxon>Eukaryota</taxon>
        <taxon>Viridiplantae</taxon>
        <taxon>Chlorophyta</taxon>
        <taxon>Chloropicophyceae</taxon>
        <taxon>Chloropicales</taxon>
        <taxon>Chloropicaceae</taxon>
        <taxon>Chloropicon</taxon>
    </lineage>
</organism>